<dbReference type="AlphaFoldDB" id="A0A2U3E5S2"/>
<feature type="compositionally biased region" description="Basic and acidic residues" evidence="1">
    <location>
        <begin position="53"/>
        <end position="63"/>
    </location>
</feature>
<protein>
    <submittedName>
        <fullName evidence="2">Uncharacterized protein</fullName>
    </submittedName>
</protein>
<feature type="compositionally biased region" description="Basic and acidic residues" evidence="1">
    <location>
        <begin position="34"/>
        <end position="46"/>
    </location>
</feature>
<comment type="caution">
    <text evidence="2">The sequence shown here is derived from an EMBL/GenBank/DDBJ whole genome shotgun (WGS) entry which is preliminary data.</text>
</comment>
<feature type="compositionally biased region" description="Polar residues" evidence="1">
    <location>
        <begin position="152"/>
        <end position="170"/>
    </location>
</feature>
<evidence type="ECO:0000313" key="2">
    <source>
        <dbReference type="EMBL" id="PWI69871.1"/>
    </source>
</evidence>
<evidence type="ECO:0000313" key="3">
    <source>
        <dbReference type="Proteomes" id="UP000245956"/>
    </source>
</evidence>
<accession>A0A2U3E5S2</accession>
<feature type="region of interest" description="Disordered" evidence="1">
    <location>
        <begin position="1"/>
        <end position="63"/>
    </location>
</feature>
<proteinExistence type="predicted"/>
<feature type="region of interest" description="Disordered" evidence="1">
    <location>
        <begin position="565"/>
        <end position="586"/>
    </location>
</feature>
<feature type="region of interest" description="Disordered" evidence="1">
    <location>
        <begin position="208"/>
        <end position="276"/>
    </location>
</feature>
<organism evidence="2 3">
    <name type="scientific">Purpureocillium lilacinum</name>
    <name type="common">Paecilomyces lilacinus</name>
    <dbReference type="NCBI Taxonomy" id="33203"/>
    <lineage>
        <taxon>Eukaryota</taxon>
        <taxon>Fungi</taxon>
        <taxon>Dikarya</taxon>
        <taxon>Ascomycota</taxon>
        <taxon>Pezizomycotina</taxon>
        <taxon>Sordariomycetes</taxon>
        <taxon>Hypocreomycetidae</taxon>
        <taxon>Hypocreales</taxon>
        <taxon>Ophiocordycipitaceae</taxon>
        <taxon>Purpureocillium</taxon>
    </lineage>
</organism>
<dbReference type="Proteomes" id="UP000245956">
    <property type="component" value="Unassembled WGS sequence"/>
</dbReference>
<reference evidence="2 3" key="1">
    <citation type="journal article" date="2016" name="Front. Microbiol.">
        <title>Genome and transcriptome sequences reveal the specific parasitism of the nematophagous Purpureocillium lilacinum 36-1.</title>
        <authorList>
            <person name="Xie J."/>
            <person name="Li S."/>
            <person name="Mo C."/>
            <person name="Xiao X."/>
            <person name="Peng D."/>
            <person name="Wang G."/>
            <person name="Xiao Y."/>
        </authorList>
    </citation>
    <scope>NUCLEOTIDE SEQUENCE [LARGE SCALE GENOMIC DNA]</scope>
    <source>
        <strain evidence="2 3">36-1</strain>
    </source>
</reference>
<sequence>MCDAALGGDDDADDLLGTGGSGEWNRLNQASSGRTKECAKQGKRLADVGQEGKAMRDEDGDGRMMEEARRMGGGQPAPGGEERLRVMDGACGGGSGGGGGGRTDYGAARDGSWPYRPHSPLAGPLAIHPSSRLLSGGFVSPWQRQCGPALGRQSSKQAGAQAPQSRQSGATLAAGGDGVVPVGRSRRRAVGPLNWIGFWASRVTRQRSPRRLSCPGAVPSAGGRAVGLPTGTASMDWMEPGKTGSPQAPPPQRAHRGSRSGVAAWDKRRPGGAQRSRVARRLCMCIHSTAGAIHDGHRKDTWGTARLAGQGQQLGASHVLGRRAVSTAGGPNGTHGSPALAPEHPFSCRGEGDWGKGAPGGIDGLTRPGAGHDGIGLHAGACWALPGDAGARVLPWGLMPGIALRLTPAAGCRPRAGQTTLTCRQRGMGRSTLLGVPAALLFRVLPHKVPGAFRLQQRAGARHSGNQVRCVRCRGQLELAVVSIRMRIRLTSSPLHATSHPQRRRPAVTRPVAAVDVHIWTPSPRTCTCAAEPFRLEPRFRDGRCCECIAVHELAAHHITRARRRRHRGSDGILRRAGPRNRSVSVGLARSGIGGSRRLADVEDGTVYMAARFADGHNLVSIRAATATPPATSQPPDLQAPLAQPSAKLRPLTQVRMKSLRYPAASHSGGVLLCTVFIRTPGIPSGGITTLLEVVTHPELRNAPLPQQRRRSKCCLVVHYRRHLIEPACDRRRIARRGGAQVPRIDPRRARALPPAAMAPPNPNNYYATDYMGMGWHAVAGGDLPFWCLSTLTLGGQGNALHQASGSSIVTLSGGGGAFRYLKTVGEKFPSPEFY</sequence>
<gene>
    <name evidence="2" type="ORF">PCL_00783</name>
</gene>
<evidence type="ECO:0000256" key="1">
    <source>
        <dbReference type="SAM" id="MobiDB-lite"/>
    </source>
</evidence>
<name>A0A2U3E5S2_PURLI</name>
<feature type="region of interest" description="Disordered" evidence="1">
    <location>
        <begin position="145"/>
        <end position="184"/>
    </location>
</feature>
<dbReference type="EMBL" id="LCWV01000011">
    <property type="protein sequence ID" value="PWI69871.1"/>
    <property type="molecule type" value="Genomic_DNA"/>
</dbReference>